<feature type="non-terminal residue" evidence="1">
    <location>
        <position position="1"/>
    </location>
</feature>
<protein>
    <submittedName>
        <fullName evidence="1">Uncharacterized protein</fullName>
    </submittedName>
</protein>
<accession>X1SZI4</accession>
<comment type="caution">
    <text evidence="1">The sequence shown here is derived from an EMBL/GenBank/DDBJ whole genome shotgun (WGS) entry which is preliminary data.</text>
</comment>
<gene>
    <name evidence="1" type="ORF">S12H4_12442</name>
</gene>
<reference evidence="1" key="1">
    <citation type="journal article" date="2014" name="Front. Microbiol.">
        <title>High frequency of phylogenetically diverse reductive dehalogenase-homologous genes in deep subseafloor sedimentary metagenomes.</title>
        <authorList>
            <person name="Kawai M."/>
            <person name="Futagami T."/>
            <person name="Toyoda A."/>
            <person name="Takaki Y."/>
            <person name="Nishi S."/>
            <person name="Hori S."/>
            <person name="Arai W."/>
            <person name="Tsubouchi T."/>
            <person name="Morono Y."/>
            <person name="Uchiyama I."/>
            <person name="Ito T."/>
            <person name="Fujiyama A."/>
            <person name="Inagaki F."/>
            <person name="Takami H."/>
        </authorList>
    </citation>
    <scope>NUCLEOTIDE SEQUENCE</scope>
    <source>
        <strain evidence="1">Expedition CK06-06</strain>
    </source>
</reference>
<dbReference type="AlphaFoldDB" id="X1SZI4"/>
<dbReference type="EMBL" id="BARW01005928">
    <property type="protein sequence ID" value="GAI84536.1"/>
    <property type="molecule type" value="Genomic_DNA"/>
</dbReference>
<organism evidence="1">
    <name type="scientific">marine sediment metagenome</name>
    <dbReference type="NCBI Taxonomy" id="412755"/>
    <lineage>
        <taxon>unclassified sequences</taxon>
        <taxon>metagenomes</taxon>
        <taxon>ecological metagenomes</taxon>
    </lineage>
</organism>
<name>X1SZI4_9ZZZZ</name>
<sequence length="62" mass="6767">ARGGTIAFSLTWWAVVAVLVPARRVNSLYPLPRGDIDISCCTPGPKVEARGRMRTAVETRAR</sequence>
<proteinExistence type="predicted"/>
<evidence type="ECO:0000313" key="1">
    <source>
        <dbReference type="EMBL" id="GAI84536.1"/>
    </source>
</evidence>